<sequence>MSLKDKLEKEVRRIFSENWTTREGKQVPSPEDIALEKNDAVHFERATVLYADLSGSTALVDTREWWFSAEIYRAYLRCAADVIRSEGGTVTAYDGDRVMGVFIGGSQTTCAARCGLKINYAVTKIVNPELKKQYPNENYVVKQVVGIDTTETRVARTGVRGDNDLVWVGKAANYAAKLTDLSMSEKTFVTDRAFSRMHNDVKYGGDPERNMWTGYKWAQKDNMQIYGSTWWWSFS</sequence>
<protein>
    <submittedName>
        <fullName evidence="1">Adenylate/guanylate cyclase domain-containing protein</fullName>
    </submittedName>
</protein>
<dbReference type="SUPFAM" id="SSF55073">
    <property type="entry name" value="Nucleotide cyclase"/>
    <property type="match status" value="1"/>
</dbReference>
<keyword evidence="2" id="KW-1185">Reference proteome</keyword>
<name>A0A844ZAM2_9SPHN</name>
<gene>
    <name evidence="1" type="ORF">GRI35_11145</name>
</gene>
<dbReference type="Proteomes" id="UP000460290">
    <property type="component" value="Unassembled WGS sequence"/>
</dbReference>
<dbReference type="OrthoDB" id="9807521at2"/>
<accession>A0A844ZAM2</accession>
<organism evidence="1 2">
    <name type="scientific">Pontixanthobacter aestiaquae</name>
    <dbReference type="NCBI Taxonomy" id="1509367"/>
    <lineage>
        <taxon>Bacteria</taxon>
        <taxon>Pseudomonadati</taxon>
        <taxon>Pseudomonadota</taxon>
        <taxon>Alphaproteobacteria</taxon>
        <taxon>Sphingomonadales</taxon>
        <taxon>Erythrobacteraceae</taxon>
        <taxon>Pontixanthobacter</taxon>
    </lineage>
</organism>
<dbReference type="InterPro" id="IPR029787">
    <property type="entry name" value="Nucleotide_cyclase"/>
</dbReference>
<proteinExistence type="predicted"/>
<dbReference type="AlphaFoldDB" id="A0A844ZAM2"/>
<evidence type="ECO:0000313" key="1">
    <source>
        <dbReference type="EMBL" id="MXO83920.1"/>
    </source>
</evidence>
<dbReference type="RefSeq" id="WP_160614221.1">
    <property type="nucleotide sequence ID" value="NZ_JAUFQM010000001.1"/>
</dbReference>
<comment type="caution">
    <text evidence="1">The sequence shown here is derived from an EMBL/GenBank/DDBJ whole genome shotgun (WGS) entry which is preliminary data.</text>
</comment>
<dbReference type="Gene3D" id="3.30.70.1230">
    <property type="entry name" value="Nucleotide cyclase"/>
    <property type="match status" value="1"/>
</dbReference>
<reference evidence="1 2" key="1">
    <citation type="submission" date="2019-12" db="EMBL/GenBank/DDBJ databases">
        <title>Genomic-based taxomic classification of the family Erythrobacteraceae.</title>
        <authorList>
            <person name="Xu L."/>
        </authorList>
    </citation>
    <scope>NUCLEOTIDE SEQUENCE [LARGE SCALE GENOMIC DNA]</scope>
    <source>
        <strain evidence="1 2">KCTC 42006</strain>
    </source>
</reference>
<evidence type="ECO:0000313" key="2">
    <source>
        <dbReference type="Proteomes" id="UP000460290"/>
    </source>
</evidence>
<dbReference type="EMBL" id="WTYZ01000001">
    <property type="protein sequence ID" value="MXO83920.1"/>
    <property type="molecule type" value="Genomic_DNA"/>
</dbReference>